<dbReference type="Pfam" id="PF02585">
    <property type="entry name" value="PIG-L"/>
    <property type="match status" value="1"/>
</dbReference>
<dbReference type="InterPro" id="IPR003737">
    <property type="entry name" value="GlcNAc_PI_deacetylase-related"/>
</dbReference>
<proteinExistence type="predicted"/>
<evidence type="ECO:0000313" key="2">
    <source>
        <dbReference type="EMBL" id="MCT9001731.1"/>
    </source>
</evidence>
<gene>
    <name evidence="2" type="ORF">N4R40_05075</name>
</gene>
<dbReference type="RefSeq" id="WP_261606284.1">
    <property type="nucleotide sequence ID" value="NZ_JAODOR010000005.1"/>
</dbReference>
<evidence type="ECO:0000313" key="3">
    <source>
        <dbReference type="Proteomes" id="UP001300496"/>
    </source>
</evidence>
<dbReference type="Proteomes" id="UP001300496">
    <property type="component" value="Unassembled WGS sequence"/>
</dbReference>
<evidence type="ECO:0000256" key="1">
    <source>
        <dbReference type="ARBA" id="ARBA00022833"/>
    </source>
</evidence>
<protein>
    <submittedName>
        <fullName evidence="2">PIG-L family deacetylase</fullName>
    </submittedName>
</protein>
<comment type="caution">
    <text evidence="2">The sequence shown here is derived from an EMBL/GenBank/DDBJ whole genome shotgun (WGS) entry which is preliminary data.</text>
</comment>
<dbReference type="InterPro" id="IPR008715">
    <property type="entry name" value="SAM-MeTfrase_NodS-like"/>
</dbReference>
<dbReference type="InterPro" id="IPR029063">
    <property type="entry name" value="SAM-dependent_MTases_sf"/>
</dbReference>
<dbReference type="Pfam" id="PF05401">
    <property type="entry name" value="NodS"/>
    <property type="match status" value="1"/>
</dbReference>
<dbReference type="SUPFAM" id="SSF53335">
    <property type="entry name" value="S-adenosyl-L-methionine-dependent methyltransferases"/>
    <property type="match status" value="1"/>
</dbReference>
<dbReference type="PANTHER" id="PTHR12993">
    <property type="entry name" value="N-ACETYLGLUCOSAMINYL-PHOSPHATIDYLINOSITOL DE-N-ACETYLASE-RELATED"/>
    <property type="match status" value="1"/>
</dbReference>
<sequence>MSRPFDHRDPGTDEHRWARAAPWATSPHVSLDVDRIVVVAAHPDDETLGAGGLLHTAAQAGIDVTVIVATDGEAGDPALDHEVLAGLRRQELVAALRELAPTARLRFLGLPDGGLDRTRDALGAALRGELGTNPWRVLLLAPWAGDGHRDHRIAGEEAIKCAAPGVRVVGYPVWLWHWAQPDEVDASDWVVLPLAAEAVDAKARALDAYRSQREGAPPMLHPGMLAHFARDVEVFAAHDIEKPPSISIDGFEEKFRRSPDPWGFRTRWYERRKRAILLASLPRERFDRALELGCANGELTADLADRCTQVVAVDGADSALRLARDRLQTATGVVLEQRYLPDDWPEGVFDLVIVSEIAYYWSPDALADAIARIDASLTSDGVIVLCHWRHPMADAAISAGLVHAAFDAATGWARAVHHGEEDFVLDVHVRAGTPSVARAEAG</sequence>
<dbReference type="Gene3D" id="3.40.50.10320">
    <property type="entry name" value="LmbE-like"/>
    <property type="match status" value="1"/>
</dbReference>
<dbReference type="CDD" id="cd02440">
    <property type="entry name" value="AdoMet_MTases"/>
    <property type="match status" value="1"/>
</dbReference>
<dbReference type="Gene3D" id="3.40.50.150">
    <property type="entry name" value="Vaccinia Virus protein VP39"/>
    <property type="match status" value="1"/>
</dbReference>
<name>A0ABT2PAU4_9MICO</name>
<keyword evidence="1" id="KW-0862">Zinc</keyword>
<keyword evidence="3" id="KW-1185">Reference proteome</keyword>
<dbReference type="EMBL" id="JAODOR010000005">
    <property type="protein sequence ID" value="MCT9001731.1"/>
    <property type="molecule type" value="Genomic_DNA"/>
</dbReference>
<accession>A0ABT2PAU4</accession>
<dbReference type="SUPFAM" id="SSF102588">
    <property type="entry name" value="LmbE-like"/>
    <property type="match status" value="1"/>
</dbReference>
<dbReference type="InterPro" id="IPR024078">
    <property type="entry name" value="LmbE-like_dom_sf"/>
</dbReference>
<reference evidence="2 3" key="1">
    <citation type="journal article" date="2024" name="Int. J. Syst. Evol. Microbiol.">
        <title>Microbacterium memoriense sp. nov., a member of the Actinomycetota from marine beach sediment of the north coast of Portugal.</title>
        <authorList>
            <person name="Santos J.D.N.D."/>
            <person name="Klimek D."/>
            <person name="Calusinska M."/>
            <person name="Lobo-da-Cunha A."/>
            <person name="Catita J."/>
            <person name="Goncalves H."/>
            <person name="Gonzalez I."/>
            <person name="Lage O.M."/>
        </authorList>
    </citation>
    <scope>NUCLEOTIDE SEQUENCE [LARGE SCALE GENOMIC DNA]</scope>
    <source>
        <strain evidence="2 3">PMIC_1C1B</strain>
    </source>
</reference>
<dbReference type="PANTHER" id="PTHR12993:SF29">
    <property type="entry name" value="BLR3841 PROTEIN"/>
    <property type="match status" value="1"/>
</dbReference>
<organism evidence="2 3">
    <name type="scientific">Microbacterium memoriense</name>
    <dbReference type="NCBI Taxonomy" id="2978350"/>
    <lineage>
        <taxon>Bacteria</taxon>
        <taxon>Bacillati</taxon>
        <taxon>Actinomycetota</taxon>
        <taxon>Actinomycetes</taxon>
        <taxon>Micrococcales</taxon>
        <taxon>Microbacteriaceae</taxon>
        <taxon>Microbacterium</taxon>
    </lineage>
</organism>